<dbReference type="PANTHER" id="PTHR43667:SF2">
    <property type="entry name" value="FATTY ACID C-METHYL TRANSFERASE"/>
    <property type="match status" value="1"/>
</dbReference>
<sequence length="427" mass="48079">MNRSTLLASSASTEPATPPRAVHDLPADAPQAARMVWRLLKRLRVGVLDVQWPDGSTAHFGEVRAGADGLRAGLRLHNWSMCSAALKSGDIGFAEGYIAGDWTTPDLTALLKVLIANREQIESAVYGRWWGRLAYRIRHLLNRNTRANSRRNIHAHYDLGNAFYRLWLDHTMSYSSAWFEGDLDQPMADAQHAKVRRALREAGVRAEGGGQRVLEIGCGWGGLAEIAVRECGAHVTGVTLSTEQLQWARDRMAGAGLSAWADLRLQDYRDIADEPFDAVVSIEMFEAVGKEYWGSYFQTLNRCLKPGGRACLQTITIRDDLFDRYVKSTDFIQQYIFPGGMLPSDAAFRAEAARAGLEVVNSLAFGPDYAETLRRWRAEFHRHIQQVQRLGFDERFQRIWEFYLAYCEAAFDMGNTDVVQYTLRKPG</sequence>
<feature type="region of interest" description="Disordered" evidence="7">
    <location>
        <begin position="1"/>
        <end position="25"/>
    </location>
</feature>
<feature type="compositionally biased region" description="Polar residues" evidence="7">
    <location>
        <begin position="1"/>
        <end position="15"/>
    </location>
</feature>
<evidence type="ECO:0000313" key="9">
    <source>
        <dbReference type="Proteomes" id="UP000244892"/>
    </source>
</evidence>
<dbReference type="GO" id="GO:0032259">
    <property type="term" value="P:methylation"/>
    <property type="evidence" value="ECO:0007669"/>
    <property type="project" value="UniProtKB-KW"/>
</dbReference>
<evidence type="ECO:0000256" key="4">
    <source>
        <dbReference type="ARBA" id="ARBA00022691"/>
    </source>
</evidence>
<proteinExistence type="inferred from homology"/>
<dbReference type="OrthoDB" id="9782855at2"/>
<dbReference type="SUPFAM" id="SSF53335">
    <property type="entry name" value="S-adenosyl-L-methionine-dependent methyltransferases"/>
    <property type="match status" value="1"/>
</dbReference>
<dbReference type="PIRSF" id="PIRSF003085">
    <property type="entry name" value="CMAS"/>
    <property type="match status" value="1"/>
</dbReference>
<keyword evidence="2 8" id="KW-0489">Methyltransferase</keyword>
<dbReference type="Pfam" id="PF02353">
    <property type="entry name" value="CMAS"/>
    <property type="match status" value="1"/>
</dbReference>
<dbReference type="Proteomes" id="UP000244892">
    <property type="component" value="Chromosome"/>
</dbReference>
<dbReference type="InterPro" id="IPR029063">
    <property type="entry name" value="SAM-dependent_MTases_sf"/>
</dbReference>
<evidence type="ECO:0000256" key="1">
    <source>
        <dbReference type="ARBA" id="ARBA00010815"/>
    </source>
</evidence>
<organism evidence="8 9">
    <name type="scientific">Aquabacterium olei</name>
    <dbReference type="NCBI Taxonomy" id="1296669"/>
    <lineage>
        <taxon>Bacteria</taxon>
        <taxon>Pseudomonadati</taxon>
        <taxon>Pseudomonadota</taxon>
        <taxon>Betaproteobacteria</taxon>
        <taxon>Burkholderiales</taxon>
        <taxon>Aquabacterium</taxon>
    </lineage>
</organism>
<feature type="active site" evidence="6">
    <location>
        <position position="407"/>
    </location>
</feature>
<dbReference type="GO" id="GO:0008168">
    <property type="term" value="F:methyltransferase activity"/>
    <property type="evidence" value="ECO:0007669"/>
    <property type="project" value="UniProtKB-KW"/>
</dbReference>
<keyword evidence="5" id="KW-0443">Lipid metabolism</keyword>
<dbReference type="GO" id="GO:0008610">
    <property type="term" value="P:lipid biosynthetic process"/>
    <property type="evidence" value="ECO:0007669"/>
    <property type="project" value="InterPro"/>
</dbReference>
<dbReference type="InterPro" id="IPR050723">
    <property type="entry name" value="CFA/CMAS"/>
</dbReference>
<keyword evidence="3 8" id="KW-0808">Transferase</keyword>
<dbReference type="Gene3D" id="3.40.50.150">
    <property type="entry name" value="Vaccinia Virus protein VP39"/>
    <property type="match status" value="1"/>
</dbReference>
<keyword evidence="4" id="KW-0949">S-adenosyl-L-methionine</keyword>
<evidence type="ECO:0000256" key="3">
    <source>
        <dbReference type="ARBA" id="ARBA00022679"/>
    </source>
</evidence>
<reference evidence="8 9" key="1">
    <citation type="submission" date="2018-05" db="EMBL/GenBank/DDBJ databases">
        <title>complete genome sequence of Aquabacterium olei NBRC 110486.</title>
        <authorList>
            <person name="Tang B."/>
            <person name="Chang J."/>
            <person name="Zhang L."/>
            <person name="Yang H."/>
        </authorList>
    </citation>
    <scope>NUCLEOTIDE SEQUENCE [LARGE SCALE GENOMIC DNA]</scope>
    <source>
        <strain evidence="8 9">NBRC 110486</strain>
    </source>
</reference>
<dbReference type="RefSeq" id="WP_109037949.1">
    <property type="nucleotide sequence ID" value="NZ_CP029210.1"/>
</dbReference>
<evidence type="ECO:0000256" key="5">
    <source>
        <dbReference type="ARBA" id="ARBA00023098"/>
    </source>
</evidence>
<comment type="similarity">
    <text evidence="1">Belongs to the CFA/CMAS family.</text>
</comment>
<dbReference type="KEGG" id="aon:DEH84_16625"/>
<keyword evidence="9" id="KW-1185">Reference proteome</keyword>
<dbReference type="EMBL" id="CP029210">
    <property type="protein sequence ID" value="AWI54861.1"/>
    <property type="molecule type" value="Genomic_DNA"/>
</dbReference>
<dbReference type="PANTHER" id="PTHR43667">
    <property type="entry name" value="CYCLOPROPANE-FATTY-ACYL-PHOSPHOLIPID SYNTHASE"/>
    <property type="match status" value="1"/>
</dbReference>
<dbReference type="InterPro" id="IPR003333">
    <property type="entry name" value="CMAS"/>
</dbReference>
<gene>
    <name evidence="8" type="ORF">DEH84_16625</name>
</gene>
<dbReference type="AlphaFoldDB" id="A0A2U8FUW0"/>
<protein>
    <submittedName>
        <fullName evidence="8">SAM-dependent methyltransferase</fullName>
    </submittedName>
</protein>
<evidence type="ECO:0000256" key="6">
    <source>
        <dbReference type="PIRSR" id="PIRSR003085-1"/>
    </source>
</evidence>
<accession>A0A2U8FUW0</accession>
<evidence type="ECO:0000313" key="8">
    <source>
        <dbReference type="EMBL" id="AWI54861.1"/>
    </source>
</evidence>
<dbReference type="CDD" id="cd02440">
    <property type="entry name" value="AdoMet_MTases"/>
    <property type="match status" value="1"/>
</dbReference>
<evidence type="ECO:0000256" key="7">
    <source>
        <dbReference type="SAM" id="MobiDB-lite"/>
    </source>
</evidence>
<evidence type="ECO:0000256" key="2">
    <source>
        <dbReference type="ARBA" id="ARBA00022603"/>
    </source>
</evidence>
<name>A0A2U8FUW0_9BURK</name>